<dbReference type="PATRIC" id="fig|1300345.3.peg.2638"/>
<evidence type="ECO:0000256" key="8">
    <source>
        <dbReference type="ARBA" id="ARBA00039386"/>
    </source>
</evidence>
<evidence type="ECO:0000256" key="2">
    <source>
        <dbReference type="ARBA" id="ARBA00022714"/>
    </source>
</evidence>
<sequence length="68" mass="7003">MFVCICHGITDSTIREAAENGCTSVTELTMRTGAGSTCGSCMDMAADLLARHAPAEPGFAELPVLQAA</sequence>
<comment type="caution">
    <text evidence="11">The sequence shown here is derived from an EMBL/GenBank/DDBJ whole genome shotgun (WGS) entry which is preliminary data.</text>
</comment>
<dbReference type="Pfam" id="PF04324">
    <property type="entry name" value="Fer2_BFD"/>
    <property type="match status" value="1"/>
</dbReference>
<dbReference type="InterPro" id="IPR007419">
    <property type="entry name" value="BFD-like_2Fe2S-bd_dom"/>
</dbReference>
<dbReference type="GO" id="GO:0046872">
    <property type="term" value="F:metal ion binding"/>
    <property type="evidence" value="ECO:0007669"/>
    <property type="project" value="UniProtKB-KW"/>
</dbReference>
<evidence type="ECO:0000313" key="11">
    <source>
        <dbReference type="EMBL" id="KGQ18214.1"/>
    </source>
</evidence>
<keyword evidence="12" id="KW-1185">Reference proteome</keyword>
<name>A0A0A2WZ25_9GAMM</name>
<dbReference type="EMBL" id="JRKJ01000021">
    <property type="protein sequence ID" value="KGQ18214.1"/>
    <property type="molecule type" value="Genomic_DNA"/>
</dbReference>
<keyword evidence="1" id="KW-0813">Transport</keyword>
<dbReference type="Proteomes" id="UP000030518">
    <property type="component" value="Unassembled WGS sequence"/>
</dbReference>
<dbReference type="InterPro" id="IPR041854">
    <property type="entry name" value="BFD-like_2Fe2S-bd_dom_sf"/>
</dbReference>
<keyword evidence="5" id="KW-0408">Iron</keyword>
<feature type="domain" description="BFD-like [2Fe-2S]-binding" evidence="10">
    <location>
        <begin position="3"/>
        <end position="51"/>
    </location>
</feature>
<comment type="cofactor">
    <cofactor evidence="7">
        <name>[2Fe-2S] cluster</name>
        <dbReference type="ChEBI" id="CHEBI:190135"/>
    </cofactor>
</comment>
<keyword evidence="2" id="KW-0001">2Fe-2S</keyword>
<dbReference type="PANTHER" id="PTHR37424:SF1">
    <property type="entry name" value="BACTERIOFERRITIN-ASSOCIATED FERREDOXIN"/>
    <property type="match status" value="1"/>
</dbReference>
<protein>
    <recommendedName>
        <fullName evidence="8">Bacterioferritin-associated ferredoxin</fullName>
    </recommendedName>
</protein>
<dbReference type="GO" id="GO:0051537">
    <property type="term" value="F:2 iron, 2 sulfur cluster binding"/>
    <property type="evidence" value="ECO:0007669"/>
    <property type="project" value="UniProtKB-KW"/>
</dbReference>
<dbReference type="eggNOG" id="COG2906">
    <property type="taxonomic scope" value="Bacteria"/>
</dbReference>
<dbReference type="RefSeq" id="WP_036170609.1">
    <property type="nucleotide sequence ID" value="NZ_JRKJ01000021.1"/>
</dbReference>
<dbReference type="PANTHER" id="PTHR37424">
    <property type="entry name" value="BACTERIOFERRITIN-ASSOCIATED FERREDOXIN"/>
    <property type="match status" value="1"/>
</dbReference>
<evidence type="ECO:0000256" key="6">
    <source>
        <dbReference type="ARBA" id="ARBA00023014"/>
    </source>
</evidence>
<dbReference type="AlphaFoldDB" id="A0A0A2WZ25"/>
<comment type="similarity">
    <text evidence="9">Belongs to the Bfd family.</text>
</comment>
<organism evidence="11 12">
    <name type="scientific">Lysobacter dokdonensis DS-58</name>
    <dbReference type="NCBI Taxonomy" id="1300345"/>
    <lineage>
        <taxon>Bacteria</taxon>
        <taxon>Pseudomonadati</taxon>
        <taxon>Pseudomonadota</taxon>
        <taxon>Gammaproteobacteria</taxon>
        <taxon>Lysobacterales</taxon>
        <taxon>Lysobacteraceae</taxon>
        <taxon>Noviluteimonas</taxon>
    </lineage>
</organism>
<evidence type="ECO:0000256" key="5">
    <source>
        <dbReference type="ARBA" id="ARBA00023004"/>
    </source>
</evidence>
<evidence type="ECO:0000256" key="9">
    <source>
        <dbReference type="ARBA" id="ARBA00046332"/>
    </source>
</evidence>
<keyword evidence="4" id="KW-0249">Electron transport</keyword>
<dbReference type="OrthoDB" id="9815350at2"/>
<evidence type="ECO:0000256" key="4">
    <source>
        <dbReference type="ARBA" id="ARBA00022982"/>
    </source>
</evidence>
<accession>A0A0A2WZ25</accession>
<reference evidence="11 12" key="1">
    <citation type="submission" date="2014-09" db="EMBL/GenBank/DDBJ databases">
        <title>Genome sequences of Lysobacter dokdonensis DS-58.</title>
        <authorList>
            <person name="Kim J.F."/>
            <person name="Kwak M.-J."/>
        </authorList>
    </citation>
    <scope>NUCLEOTIDE SEQUENCE [LARGE SCALE GENOMIC DNA]</scope>
    <source>
        <strain evidence="11 12">DS-58</strain>
    </source>
</reference>
<dbReference type="STRING" id="1300345.LF41_1569"/>
<proteinExistence type="inferred from homology"/>
<keyword evidence="6" id="KW-0411">Iron-sulfur</keyword>
<evidence type="ECO:0000256" key="7">
    <source>
        <dbReference type="ARBA" id="ARBA00034078"/>
    </source>
</evidence>
<evidence type="ECO:0000256" key="3">
    <source>
        <dbReference type="ARBA" id="ARBA00022723"/>
    </source>
</evidence>
<dbReference type="Gene3D" id="1.10.10.1100">
    <property type="entry name" value="BFD-like [2Fe-2S]-binding domain"/>
    <property type="match status" value="1"/>
</dbReference>
<evidence type="ECO:0000256" key="1">
    <source>
        <dbReference type="ARBA" id="ARBA00022448"/>
    </source>
</evidence>
<dbReference type="InterPro" id="IPR052371">
    <property type="entry name" value="BFD-associated_ferredoxin"/>
</dbReference>
<keyword evidence="3" id="KW-0479">Metal-binding</keyword>
<evidence type="ECO:0000313" key="12">
    <source>
        <dbReference type="Proteomes" id="UP000030518"/>
    </source>
</evidence>
<evidence type="ECO:0000259" key="10">
    <source>
        <dbReference type="Pfam" id="PF04324"/>
    </source>
</evidence>
<gene>
    <name evidence="11" type="ORF">LF41_1569</name>
</gene>